<dbReference type="EMBL" id="AUSU01008317">
    <property type="protein sequence ID" value="EPS59504.1"/>
    <property type="molecule type" value="Genomic_DNA"/>
</dbReference>
<sequence>IKKDIKQSRVATTSKVVDFINSSSKEGRPGVLISATAVGYYGTSETQVFDEGSPMGDDYLAEASECVCREWEGAALGVDGGVRLAMIRFGVVLGKDGGAL</sequence>
<keyword evidence="2" id="KW-1185">Reference proteome</keyword>
<dbReference type="AlphaFoldDB" id="S8BYN1"/>
<gene>
    <name evidence="1" type="ORF">M569_15301</name>
</gene>
<reference evidence="1 2" key="1">
    <citation type="journal article" date="2013" name="BMC Genomics">
        <title>The miniature genome of a carnivorous plant Genlisea aurea contains a low number of genes and short non-coding sequences.</title>
        <authorList>
            <person name="Leushkin E.V."/>
            <person name="Sutormin R.A."/>
            <person name="Nabieva E.R."/>
            <person name="Penin A.A."/>
            <person name="Kondrashov A.S."/>
            <person name="Logacheva M.D."/>
        </authorList>
    </citation>
    <scope>NUCLEOTIDE SEQUENCE [LARGE SCALE GENOMIC DNA]</scope>
</reference>
<proteinExistence type="predicted"/>
<evidence type="ECO:0000313" key="1">
    <source>
        <dbReference type="EMBL" id="EPS59504.1"/>
    </source>
</evidence>
<evidence type="ECO:0000313" key="2">
    <source>
        <dbReference type="Proteomes" id="UP000015453"/>
    </source>
</evidence>
<dbReference type="OrthoDB" id="276721at2759"/>
<feature type="non-terminal residue" evidence="1">
    <location>
        <position position="1"/>
    </location>
</feature>
<name>S8BYN1_9LAMI</name>
<accession>S8BYN1</accession>
<dbReference type="Gene3D" id="3.40.50.720">
    <property type="entry name" value="NAD(P)-binding Rossmann-like Domain"/>
    <property type="match status" value="1"/>
</dbReference>
<dbReference type="PANTHER" id="PTHR11092:SF0">
    <property type="entry name" value="EPIMERASE FAMILY PROTEIN SDR39U1"/>
    <property type="match status" value="1"/>
</dbReference>
<feature type="non-terminal residue" evidence="1">
    <location>
        <position position="100"/>
    </location>
</feature>
<organism evidence="1 2">
    <name type="scientific">Genlisea aurea</name>
    <dbReference type="NCBI Taxonomy" id="192259"/>
    <lineage>
        <taxon>Eukaryota</taxon>
        <taxon>Viridiplantae</taxon>
        <taxon>Streptophyta</taxon>
        <taxon>Embryophyta</taxon>
        <taxon>Tracheophyta</taxon>
        <taxon>Spermatophyta</taxon>
        <taxon>Magnoliopsida</taxon>
        <taxon>eudicotyledons</taxon>
        <taxon>Gunneridae</taxon>
        <taxon>Pentapetalae</taxon>
        <taxon>asterids</taxon>
        <taxon>lamiids</taxon>
        <taxon>Lamiales</taxon>
        <taxon>Lentibulariaceae</taxon>
        <taxon>Genlisea</taxon>
    </lineage>
</organism>
<dbReference type="Proteomes" id="UP000015453">
    <property type="component" value="Unassembled WGS sequence"/>
</dbReference>
<evidence type="ECO:0008006" key="3">
    <source>
        <dbReference type="Google" id="ProtNLM"/>
    </source>
</evidence>
<comment type="caution">
    <text evidence="1">The sequence shown here is derived from an EMBL/GenBank/DDBJ whole genome shotgun (WGS) entry which is preliminary data.</text>
</comment>
<protein>
    <recommendedName>
        <fullName evidence="3">NAD-dependent epimerase/dehydratase domain-containing protein</fullName>
    </recommendedName>
</protein>
<dbReference type="PANTHER" id="PTHR11092">
    <property type="entry name" value="SUGAR NUCLEOTIDE EPIMERASE RELATED"/>
    <property type="match status" value="1"/>
</dbReference>